<feature type="compositionally biased region" description="Acidic residues" evidence="1">
    <location>
        <begin position="1"/>
        <end position="16"/>
    </location>
</feature>
<evidence type="ECO:0008006" key="5">
    <source>
        <dbReference type="Google" id="ProtNLM"/>
    </source>
</evidence>
<name>A0ABW7SHS6_9ACTN</name>
<evidence type="ECO:0000313" key="4">
    <source>
        <dbReference type="Proteomes" id="UP001611075"/>
    </source>
</evidence>
<dbReference type="Proteomes" id="UP001611075">
    <property type="component" value="Unassembled WGS sequence"/>
</dbReference>
<protein>
    <recommendedName>
        <fullName evidence="5">Adhesin</fullName>
    </recommendedName>
</protein>
<sequence length="321" mass="33298">MGDTDPDEHGDDDWAEGNDRDERPGRWARLTRNGLRRPSMPLLAAACVGVLAVLIGIVVGGRAEPGPPPTAAAGGGGVTENPTIEFDPVSEGEEMSPSAAPEITVGPTPTPGTSSATPNTTPGATQPPLRTPAPGVPTGAAPAPAPNAPKSTFTAIGGYHCSPTATSGFRHSDWYKDGERGWYSTGTGGWVGAGCEGHFESMPMSGSKTKDDSGLYGEWWFVVGASTRSCAVSTYVPATTDSRRVAGDPATYQVRDTESGPVRATFTVAQKTNRGRWVASGTYAVTGGRIVIRVVNRGVDFDGSGDTLDHIGIAQMKVTCH</sequence>
<accession>A0ABW7SHS6</accession>
<reference evidence="3 4" key="1">
    <citation type="submission" date="2024-10" db="EMBL/GenBank/DDBJ databases">
        <title>The Natural Products Discovery Center: Release of the First 8490 Sequenced Strains for Exploring Actinobacteria Biosynthetic Diversity.</title>
        <authorList>
            <person name="Kalkreuter E."/>
            <person name="Kautsar S.A."/>
            <person name="Yang D."/>
            <person name="Bader C.D."/>
            <person name="Teijaro C.N."/>
            <person name="Fluegel L."/>
            <person name="Davis C.M."/>
            <person name="Simpson J.R."/>
            <person name="Lauterbach L."/>
            <person name="Steele A.D."/>
            <person name="Gui C."/>
            <person name="Meng S."/>
            <person name="Li G."/>
            <person name="Viehrig K."/>
            <person name="Ye F."/>
            <person name="Su P."/>
            <person name="Kiefer A.F."/>
            <person name="Nichols A."/>
            <person name="Cepeda A.J."/>
            <person name="Yan W."/>
            <person name="Fan B."/>
            <person name="Jiang Y."/>
            <person name="Adhikari A."/>
            <person name="Zheng C.-J."/>
            <person name="Schuster L."/>
            <person name="Cowan T.M."/>
            <person name="Smanski M.J."/>
            <person name="Chevrette M.G."/>
            <person name="De Carvalho L.P.S."/>
            <person name="Shen B."/>
        </authorList>
    </citation>
    <scope>NUCLEOTIDE SEQUENCE [LARGE SCALE GENOMIC DNA]</scope>
    <source>
        <strain evidence="3 4">NPDC021253</strain>
    </source>
</reference>
<keyword evidence="2" id="KW-0472">Membrane</keyword>
<keyword evidence="2" id="KW-0812">Transmembrane</keyword>
<evidence type="ECO:0000313" key="3">
    <source>
        <dbReference type="EMBL" id="MFI0793248.1"/>
    </source>
</evidence>
<keyword evidence="4" id="KW-1185">Reference proteome</keyword>
<evidence type="ECO:0000256" key="2">
    <source>
        <dbReference type="SAM" id="Phobius"/>
    </source>
</evidence>
<dbReference type="RefSeq" id="WP_396678507.1">
    <property type="nucleotide sequence ID" value="NZ_JBIRPU010000005.1"/>
</dbReference>
<dbReference type="EMBL" id="JBIRPU010000005">
    <property type="protein sequence ID" value="MFI0793248.1"/>
    <property type="molecule type" value="Genomic_DNA"/>
</dbReference>
<evidence type="ECO:0000256" key="1">
    <source>
        <dbReference type="SAM" id="MobiDB-lite"/>
    </source>
</evidence>
<keyword evidence="2" id="KW-1133">Transmembrane helix</keyword>
<feature type="compositionally biased region" description="Low complexity" evidence="1">
    <location>
        <begin position="111"/>
        <end position="124"/>
    </location>
</feature>
<organism evidence="3 4">
    <name type="scientific">Micromonospora rubida</name>
    <dbReference type="NCBI Taxonomy" id="2697657"/>
    <lineage>
        <taxon>Bacteria</taxon>
        <taxon>Bacillati</taxon>
        <taxon>Actinomycetota</taxon>
        <taxon>Actinomycetes</taxon>
        <taxon>Micromonosporales</taxon>
        <taxon>Micromonosporaceae</taxon>
        <taxon>Micromonospora</taxon>
    </lineage>
</organism>
<proteinExistence type="predicted"/>
<gene>
    <name evidence="3" type="ORF">ACH4OY_11180</name>
</gene>
<feature type="region of interest" description="Disordered" evidence="1">
    <location>
        <begin position="1"/>
        <end position="26"/>
    </location>
</feature>
<comment type="caution">
    <text evidence="3">The sequence shown here is derived from an EMBL/GenBank/DDBJ whole genome shotgun (WGS) entry which is preliminary data.</text>
</comment>
<feature type="region of interest" description="Disordered" evidence="1">
    <location>
        <begin position="68"/>
        <end position="149"/>
    </location>
</feature>
<feature type="transmembrane region" description="Helical" evidence="2">
    <location>
        <begin position="42"/>
        <end position="61"/>
    </location>
</feature>